<dbReference type="RefSeq" id="WP_197443994.1">
    <property type="nucleotide sequence ID" value="NZ_CP036275.1"/>
</dbReference>
<dbReference type="GO" id="GO:0016717">
    <property type="term" value="F:oxidoreductase activity, acting on paired donors, with oxidation of a pair of donors resulting in the reduction of molecular oxygen to two molecules of water"/>
    <property type="evidence" value="ECO:0007669"/>
    <property type="project" value="TreeGrafter"/>
</dbReference>
<dbReference type="AlphaFoldDB" id="A0A517Z0Q9"/>
<evidence type="ECO:0000256" key="1">
    <source>
        <dbReference type="SAM" id="MobiDB-lite"/>
    </source>
</evidence>
<dbReference type="InterPro" id="IPR005804">
    <property type="entry name" value="FA_desaturase_dom"/>
</dbReference>
<keyword evidence="2" id="KW-0472">Membrane</keyword>
<reference evidence="4 5" key="1">
    <citation type="submission" date="2019-02" db="EMBL/GenBank/DDBJ databases">
        <title>Deep-cultivation of Planctomycetes and their phenomic and genomic characterization uncovers novel biology.</title>
        <authorList>
            <person name="Wiegand S."/>
            <person name="Jogler M."/>
            <person name="Boedeker C."/>
            <person name="Pinto D."/>
            <person name="Vollmers J."/>
            <person name="Rivas-Marin E."/>
            <person name="Kohn T."/>
            <person name="Peeters S.H."/>
            <person name="Heuer A."/>
            <person name="Rast P."/>
            <person name="Oberbeckmann S."/>
            <person name="Bunk B."/>
            <person name="Jeske O."/>
            <person name="Meyerdierks A."/>
            <person name="Storesund J.E."/>
            <person name="Kallscheuer N."/>
            <person name="Luecker S."/>
            <person name="Lage O.M."/>
            <person name="Pohl T."/>
            <person name="Merkel B.J."/>
            <person name="Hornburger P."/>
            <person name="Mueller R.-W."/>
            <person name="Bruemmer F."/>
            <person name="Labrenz M."/>
            <person name="Spormann A.M."/>
            <person name="Op den Camp H."/>
            <person name="Overmann J."/>
            <person name="Amann R."/>
            <person name="Jetten M.S.M."/>
            <person name="Mascher T."/>
            <person name="Medema M.H."/>
            <person name="Devos D.P."/>
            <person name="Kaster A.-K."/>
            <person name="Ovreas L."/>
            <person name="Rohde M."/>
            <person name="Galperin M.Y."/>
            <person name="Jogler C."/>
        </authorList>
    </citation>
    <scope>NUCLEOTIDE SEQUENCE [LARGE SCALE GENOMIC DNA]</scope>
    <source>
        <strain evidence="4 5">Mal4</strain>
    </source>
</reference>
<sequence length="338" mass="38018">MSIPSANPIADVPSAEGGPSAADAADRQFFVELRRLSRLNVWRCLSEIALDWCVIAACFAVCVQVWHPAVWAVAAVIIATRQHALLIVMHDASHYRLLPNKHWNDLVSNVLLSWPLIVSTEAYRANHLAHHSHLNTDDDPDWVRKRGKAEWEFPKTKWQLLCLLARDCLGAGFVAQLRALRDLSSDKRPKPVGSRWPRLAFYGVAATAITAANLWIPVLVLWFIPVFTLLPVILRIRSIAEHFGLEREHELNSSRNFIGPLWERLLFAPHNVGYHLDHHLYPSVPFYNLPKLHRLLQSRPDYAQRAHQNAGLVSGASRTVLDDVLAGAKTESLNVQAG</sequence>
<evidence type="ECO:0000256" key="2">
    <source>
        <dbReference type="SAM" id="Phobius"/>
    </source>
</evidence>
<gene>
    <name evidence="4" type="ORF">Mal4_03470</name>
</gene>
<organism evidence="4 5">
    <name type="scientific">Maioricimonas rarisocia</name>
    <dbReference type="NCBI Taxonomy" id="2528026"/>
    <lineage>
        <taxon>Bacteria</taxon>
        <taxon>Pseudomonadati</taxon>
        <taxon>Planctomycetota</taxon>
        <taxon>Planctomycetia</taxon>
        <taxon>Planctomycetales</taxon>
        <taxon>Planctomycetaceae</taxon>
        <taxon>Maioricimonas</taxon>
    </lineage>
</organism>
<dbReference type="CDD" id="cd03510">
    <property type="entry name" value="Rhizobitoxine-FADS-like"/>
    <property type="match status" value="1"/>
</dbReference>
<name>A0A517Z0Q9_9PLAN</name>
<evidence type="ECO:0000313" key="4">
    <source>
        <dbReference type="EMBL" id="QDU36064.1"/>
    </source>
</evidence>
<dbReference type="PANTHER" id="PTHR19353:SF19">
    <property type="entry name" value="DELTA(5) FATTY ACID DESATURASE C-RELATED"/>
    <property type="match status" value="1"/>
</dbReference>
<dbReference type="Pfam" id="PF00487">
    <property type="entry name" value="FA_desaturase"/>
    <property type="match status" value="1"/>
</dbReference>
<dbReference type="Proteomes" id="UP000320496">
    <property type="component" value="Chromosome"/>
</dbReference>
<dbReference type="GO" id="GO:0008610">
    <property type="term" value="P:lipid biosynthetic process"/>
    <property type="evidence" value="ECO:0007669"/>
    <property type="project" value="UniProtKB-ARBA"/>
</dbReference>
<dbReference type="GO" id="GO:0016020">
    <property type="term" value="C:membrane"/>
    <property type="evidence" value="ECO:0007669"/>
    <property type="project" value="TreeGrafter"/>
</dbReference>
<feature type="transmembrane region" description="Helical" evidence="2">
    <location>
        <begin position="199"/>
        <end position="230"/>
    </location>
</feature>
<keyword evidence="5" id="KW-1185">Reference proteome</keyword>
<dbReference type="InterPro" id="IPR012171">
    <property type="entry name" value="Fatty_acid_desaturase"/>
</dbReference>
<protein>
    <submittedName>
        <fullName evidence="4">Fatty acid desaturase</fullName>
    </submittedName>
</protein>
<keyword evidence="2" id="KW-1133">Transmembrane helix</keyword>
<dbReference type="KEGG" id="mri:Mal4_03470"/>
<evidence type="ECO:0000259" key="3">
    <source>
        <dbReference type="Pfam" id="PF00487"/>
    </source>
</evidence>
<keyword evidence="2" id="KW-0812">Transmembrane</keyword>
<feature type="domain" description="Fatty acid desaturase" evidence="3">
    <location>
        <begin position="70"/>
        <end position="301"/>
    </location>
</feature>
<feature type="region of interest" description="Disordered" evidence="1">
    <location>
        <begin position="1"/>
        <end position="20"/>
    </location>
</feature>
<dbReference type="EMBL" id="CP036275">
    <property type="protein sequence ID" value="QDU36064.1"/>
    <property type="molecule type" value="Genomic_DNA"/>
</dbReference>
<accession>A0A517Z0Q9</accession>
<evidence type="ECO:0000313" key="5">
    <source>
        <dbReference type="Proteomes" id="UP000320496"/>
    </source>
</evidence>
<proteinExistence type="predicted"/>
<dbReference type="PANTHER" id="PTHR19353">
    <property type="entry name" value="FATTY ACID DESATURASE 2"/>
    <property type="match status" value="1"/>
</dbReference>